<dbReference type="CDD" id="cd17268">
    <property type="entry name" value="RMtype1_S_Ara36733I_TRD1-CR1_like"/>
    <property type="match status" value="1"/>
</dbReference>
<sequence length="397" mass="44540">MGRIDKLLRHFCPDGVEYKKLGEIGSFTRGSGIQKKDFVEGGRPCIHYGQVYTCYGLSATKTRSFISKELYAGRKKAEPGDLVIATTSENEEDVCKCVAWLGDEPCAVSGDAYIFSHEQDSKYVAYLFCSDQFQKQKKRYITGTKVLRVSGENMAKIELPFPPLDIQREVVRVLDSFAELETELETELEARKAQYAHYRDLLLSRESLEEMAGGEVSIAVLGDIAKINTGQKPSSITVDNGRNFPYVNAGTTYSGFTDEYNTEGDTVTTPSRGQGGIGYVGYQAGKFWCGPLCYRIRSSNNRIMNRYLFYTLQGKSKEIVALMNEGGTPAVNAKDLKRLKVEVPPLEVQRRVVDILDRFDALTTSLADGLPAEIAARRQQYEYYRDKLLDFPRKEVA</sequence>
<feature type="domain" description="Type I restriction modification DNA specificity" evidence="5">
    <location>
        <begin position="13"/>
        <end position="189"/>
    </location>
</feature>
<dbReference type="GO" id="GO:0004519">
    <property type="term" value="F:endonuclease activity"/>
    <property type="evidence" value="ECO:0007669"/>
    <property type="project" value="UniProtKB-KW"/>
</dbReference>
<comment type="subunit">
    <text evidence="4">The methyltransferase is composed of M and S polypeptides.</text>
</comment>
<proteinExistence type="inferred from homology"/>
<evidence type="ECO:0000313" key="7">
    <source>
        <dbReference type="Proteomes" id="UP000824062"/>
    </source>
</evidence>
<keyword evidence="6" id="KW-0540">Nuclease</keyword>
<evidence type="ECO:0000256" key="4">
    <source>
        <dbReference type="ARBA" id="ARBA00038652"/>
    </source>
</evidence>
<dbReference type="InterPro" id="IPR000055">
    <property type="entry name" value="Restrct_endonuc_typeI_TRD"/>
</dbReference>
<organism evidence="6 7">
    <name type="scientific">Candidatus Olsenella pullistercoris</name>
    <dbReference type="NCBI Taxonomy" id="2838712"/>
    <lineage>
        <taxon>Bacteria</taxon>
        <taxon>Bacillati</taxon>
        <taxon>Actinomycetota</taxon>
        <taxon>Coriobacteriia</taxon>
        <taxon>Coriobacteriales</taxon>
        <taxon>Atopobiaceae</taxon>
        <taxon>Olsenella</taxon>
    </lineage>
</organism>
<dbReference type="CDD" id="cd17291">
    <property type="entry name" value="RMtype1_S_MgeORF438P-TRD-CR_like"/>
    <property type="match status" value="1"/>
</dbReference>
<evidence type="ECO:0000256" key="2">
    <source>
        <dbReference type="ARBA" id="ARBA00022747"/>
    </source>
</evidence>
<name>A0A9D2F0F7_9ACTN</name>
<feature type="domain" description="Type I restriction modification DNA specificity" evidence="5">
    <location>
        <begin position="221"/>
        <end position="374"/>
    </location>
</feature>
<dbReference type="Gene3D" id="3.90.220.20">
    <property type="entry name" value="DNA methylase specificity domains"/>
    <property type="match status" value="2"/>
</dbReference>
<accession>A0A9D2F0F7</accession>
<evidence type="ECO:0000313" key="6">
    <source>
        <dbReference type="EMBL" id="HIZ46816.1"/>
    </source>
</evidence>
<dbReference type="GO" id="GO:0009307">
    <property type="term" value="P:DNA restriction-modification system"/>
    <property type="evidence" value="ECO:0007669"/>
    <property type="project" value="UniProtKB-KW"/>
</dbReference>
<dbReference type="Pfam" id="PF01420">
    <property type="entry name" value="Methylase_S"/>
    <property type="match status" value="2"/>
</dbReference>
<dbReference type="InterPro" id="IPR051212">
    <property type="entry name" value="Type-I_RE_S_subunit"/>
</dbReference>
<dbReference type="InterPro" id="IPR044946">
    <property type="entry name" value="Restrct_endonuc_typeI_TRD_sf"/>
</dbReference>
<dbReference type="PANTHER" id="PTHR43140">
    <property type="entry name" value="TYPE-1 RESTRICTION ENZYME ECOKI SPECIFICITY PROTEIN"/>
    <property type="match status" value="1"/>
</dbReference>
<reference evidence="6" key="1">
    <citation type="journal article" date="2021" name="PeerJ">
        <title>Extensive microbial diversity within the chicken gut microbiome revealed by metagenomics and culture.</title>
        <authorList>
            <person name="Gilroy R."/>
            <person name="Ravi A."/>
            <person name="Getino M."/>
            <person name="Pursley I."/>
            <person name="Horton D.L."/>
            <person name="Alikhan N.F."/>
            <person name="Baker D."/>
            <person name="Gharbi K."/>
            <person name="Hall N."/>
            <person name="Watson M."/>
            <person name="Adriaenssens E.M."/>
            <person name="Foster-Nyarko E."/>
            <person name="Jarju S."/>
            <person name="Secka A."/>
            <person name="Antonio M."/>
            <person name="Oren A."/>
            <person name="Chaudhuri R.R."/>
            <person name="La Ragione R."/>
            <person name="Hildebrand F."/>
            <person name="Pallen M.J."/>
        </authorList>
    </citation>
    <scope>NUCLEOTIDE SEQUENCE</scope>
    <source>
        <strain evidence="6">ChiHjej12B11-14209</strain>
    </source>
</reference>
<comment type="similarity">
    <text evidence="1">Belongs to the type-I restriction system S methylase family.</text>
</comment>
<dbReference type="GO" id="GO:0003677">
    <property type="term" value="F:DNA binding"/>
    <property type="evidence" value="ECO:0007669"/>
    <property type="project" value="UniProtKB-KW"/>
</dbReference>
<evidence type="ECO:0000256" key="1">
    <source>
        <dbReference type="ARBA" id="ARBA00010923"/>
    </source>
</evidence>
<protein>
    <submittedName>
        <fullName evidence="6">Restriction endonuclease subunit S</fullName>
        <ecNumber evidence="6">3.1.21.-</ecNumber>
    </submittedName>
</protein>
<evidence type="ECO:0000256" key="3">
    <source>
        <dbReference type="ARBA" id="ARBA00023125"/>
    </source>
</evidence>
<dbReference type="GO" id="GO:0016787">
    <property type="term" value="F:hydrolase activity"/>
    <property type="evidence" value="ECO:0007669"/>
    <property type="project" value="UniProtKB-KW"/>
</dbReference>
<dbReference type="EC" id="3.1.21.-" evidence="6"/>
<dbReference type="EMBL" id="DXBM01000062">
    <property type="protein sequence ID" value="HIZ46816.1"/>
    <property type="molecule type" value="Genomic_DNA"/>
</dbReference>
<evidence type="ECO:0000259" key="5">
    <source>
        <dbReference type="Pfam" id="PF01420"/>
    </source>
</evidence>
<dbReference type="PANTHER" id="PTHR43140:SF1">
    <property type="entry name" value="TYPE I RESTRICTION ENZYME ECOKI SPECIFICITY SUBUNIT"/>
    <property type="match status" value="1"/>
</dbReference>
<keyword evidence="6" id="KW-0255">Endonuclease</keyword>
<dbReference type="Proteomes" id="UP000824062">
    <property type="component" value="Unassembled WGS sequence"/>
</dbReference>
<comment type="caution">
    <text evidence="6">The sequence shown here is derived from an EMBL/GenBank/DDBJ whole genome shotgun (WGS) entry which is preliminary data.</text>
</comment>
<keyword evidence="6" id="KW-0378">Hydrolase</keyword>
<reference evidence="6" key="2">
    <citation type="submission" date="2021-04" db="EMBL/GenBank/DDBJ databases">
        <authorList>
            <person name="Gilroy R."/>
        </authorList>
    </citation>
    <scope>NUCLEOTIDE SEQUENCE</scope>
    <source>
        <strain evidence="6">ChiHjej12B11-14209</strain>
    </source>
</reference>
<gene>
    <name evidence="6" type="ORF">IAA19_07360</name>
</gene>
<dbReference type="SUPFAM" id="SSF116734">
    <property type="entry name" value="DNA methylase specificity domain"/>
    <property type="match status" value="2"/>
</dbReference>
<keyword evidence="3" id="KW-0238">DNA-binding</keyword>
<keyword evidence="2" id="KW-0680">Restriction system</keyword>
<dbReference type="AlphaFoldDB" id="A0A9D2F0F7"/>